<proteinExistence type="predicted"/>
<organism evidence="1 2">
    <name type="scientific">Trichonephila inaurata madagascariensis</name>
    <dbReference type="NCBI Taxonomy" id="2747483"/>
    <lineage>
        <taxon>Eukaryota</taxon>
        <taxon>Metazoa</taxon>
        <taxon>Ecdysozoa</taxon>
        <taxon>Arthropoda</taxon>
        <taxon>Chelicerata</taxon>
        <taxon>Arachnida</taxon>
        <taxon>Araneae</taxon>
        <taxon>Araneomorphae</taxon>
        <taxon>Entelegynae</taxon>
        <taxon>Araneoidea</taxon>
        <taxon>Nephilidae</taxon>
        <taxon>Trichonephila</taxon>
        <taxon>Trichonephila inaurata</taxon>
    </lineage>
</organism>
<accession>A0A8X6YGS9</accession>
<comment type="caution">
    <text evidence="1">The sequence shown here is derived from an EMBL/GenBank/DDBJ whole genome shotgun (WGS) entry which is preliminary data.</text>
</comment>
<keyword evidence="2" id="KW-1185">Reference proteome</keyword>
<gene>
    <name evidence="1" type="ORF">TNIN_21721</name>
</gene>
<reference evidence="1" key="1">
    <citation type="submission" date="2020-08" db="EMBL/GenBank/DDBJ databases">
        <title>Multicomponent nature underlies the extraordinary mechanical properties of spider dragline silk.</title>
        <authorList>
            <person name="Kono N."/>
            <person name="Nakamura H."/>
            <person name="Mori M."/>
            <person name="Yoshida Y."/>
            <person name="Ohtoshi R."/>
            <person name="Malay A.D."/>
            <person name="Moran D.A.P."/>
            <person name="Tomita M."/>
            <person name="Numata K."/>
            <person name="Arakawa K."/>
        </authorList>
    </citation>
    <scope>NUCLEOTIDE SEQUENCE</scope>
</reference>
<dbReference type="EMBL" id="BMAV01019563">
    <property type="protein sequence ID" value="GFY72641.1"/>
    <property type="molecule type" value="Genomic_DNA"/>
</dbReference>
<dbReference type="AlphaFoldDB" id="A0A8X6YGS9"/>
<sequence>MVSTPKNGRSTLLKVFRMSSMVFCTLGMCCYSLGVARGNSCEMCDNIALFLGTMHWTQTDGTRIWHLKNNLEPFLSINTLPTPLEPIESDGETA</sequence>
<dbReference type="Proteomes" id="UP000886998">
    <property type="component" value="Unassembled WGS sequence"/>
</dbReference>
<name>A0A8X6YGS9_9ARAC</name>
<protein>
    <submittedName>
        <fullName evidence="1">Uncharacterized protein</fullName>
    </submittedName>
</protein>
<evidence type="ECO:0000313" key="1">
    <source>
        <dbReference type="EMBL" id="GFY72641.1"/>
    </source>
</evidence>
<evidence type="ECO:0000313" key="2">
    <source>
        <dbReference type="Proteomes" id="UP000886998"/>
    </source>
</evidence>